<protein>
    <submittedName>
        <fullName evidence="4">Acyltransferase</fullName>
    </submittedName>
</protein>
<comment type="caution">
    <text evidence="4">The sequence shown here is derived from an EMBL/GenBank/DDBJ whole genome shotgun (WGS) entry which is preliminary data.</text>
</comment>
<dbReference type="InterPro" id="IPR011004">
    <property type="entry name" value="Trimer_LpxA-like_sf"/>
</dbReference>
<evidence type="ECO:0000313" key="5">
    <source>
        <dbReference type="Proteomes" id="UP000664617"/>
    </source>
</evidence>
<dbReference type="PROSITE" id="PS00101">
    <property type="entry name" value="HEXAPEP_TRANSFERASES"/>
    <property type="match status" value="1"/>
</dbReference>
<dbReference type="Pfam" id="PF00132">
    <property type="entry name" value="Hexapep"/>
    <property type="match status" value="1"/>
</dbReference>
<dbReference type="SUPFAM" id="SSF51161">
    <property type="entry name" value="Trimeric LpxA-like enzymes"/>
    <property type="match status" value="1"/>
</dbReference>
<dbReference type="Gene3D" id="2.160.10.10">
    <property type="entry name" value="Hexapeptide repeat proteins"/>
    <property type="match status" value="1"/>
</dbReference>
<gene>
    <name evidence="4" type="ORF">J0911_12320</name>
</gene>
<organism evidence="4 5">
    <name type="scientific">Myceligenerans salitolerans</name>
    <dbReference type="NCBI Taxonomy" id="1230528"/>
    <lineage>
        <taxon>Bacteria</taxon>
        <taxon>Bacillati</taxon>
        <taxon>Actinomycetota</taxon>
        <taxon>Actinomycetes</taxon>
        <taxon>Micrococcales</taxon>
        <taxon>Promicromonosporaceae</taxon>
        <taxon>Myceligenerans</taxon>
    </lineage>
</organism>
<keyword evidence="2" id="KW-0677">Repeat</keyword>
<dbReference type="InterPro" id="IPR018357">
    <property type="entry name" value="Hexapep_transf_CS"/>
</dbReference>
<dbReference type="RefSeq" id="WP_207275725.1">
    <property type="nucleotide sequence ID" value="NZ_JAFMPK010000044.1"/>
</dbReference>
<dbReference type="InterPro" id="IPR001451">
    <property type="entry name" value="Hexapep"/>
</dbReference>
<dbReference type="CDD" id="cd04647">
    <property type="entry name" value="LbH_MAT_like"/>
    <property type="match status" value="1"/>
</dbReference>
<keyword evidence="1" id="KW-0808">Transferase</keyword>
<evidence type="ECO:0000256" key="3">
    <source>
        <dbReference type="SAM" id="MobiDB-lite"/>
    </source>
</evidence>
<accession>A0ABS3I9Y5</accession>
<proteinExistence type="predicted"/>
<evidence type="ECO:0000256" key="1">
    <source>
        <dbReference type="ARBA" id="ARBA00022679"/>
    </source>
</evidence>
<name>A0ABS3I9Y5_9MICO</name>
<feature type="region of interest" description="Disordered" evidence="3">
    <location>
        <begin position="557"/>
        <end position="582"/>
    </location>
</feature>
<dbReference type="PANTHER" id="PTHR23416">
    <property type="entry name" value="SIALIC ACID SYNTHASE-RELATED"/>
    <property type="match status" value="1"/>
</dbReference>
<dbReference type="Proteomes" id="UP000664617">
    <property type="component" value="Unassembled WGS sequence"/>
</dbReference>
<reference evidence="5" key="1">
    <citation type="submission" date="2023-07" db="EMBL/GenBank/DDBJ databases">
        <title>Myceligenerans salitolerans sp. nov., a halotolerant actinomycete isolated from a salt lake in Xinjiang, China.</title>
        <authorList>
            <person name="Guan T."/>
        </authorList>
    </citation>
    <scope>NUCLEOTIDE SEQUENCE [LARGE SCALE GENOMIC DNA]</scope>
    <source>
        <strain evidence="5">XHU 5031</strain>
    </source>
</reference>
<dbReference type="GO" id="GO:0016746">
    <property type="term" value="F:acyltransferase activity"/>
    <property type="evidence" value="ECO:0007669"/>
    <property type="project" value="UniProtKB-KW"/>
</dbReference>
<dbReference type="EMBL" id="JAFMPK010000044">
    <property type="protein sequence ID" value="MBO0609810.1"/>
    <property type="molecule type" value="Genomic_DNA"/>
</dbReference>
<keyword evidence="5" id="KW-1185">Reference proteome</keyword>
<dbReference type="InterPro" id="IPR051159">
    <property type="entry name" value="Hexapeptide_acetyltransf"/>
</dbReference>
<keyword evidence="4" id="KW-0012">Acyltransferase</keyword>
<evidence type="ECO:0000256" key="2">
    <source>
        <dbReference type="ARBA" id="ARBA00022737"/>
    </source>
</evidence>
<sequence length="582" mass="61987">MAEHNVAGTIGQTFGRSDLDYTPWEFWDRAGEADKVRQHALQEVLAAERGFVLGERCFVSELASVTNETLELGDRTYVAAGAYLSGTLRAGRDCTINPYTVVRGEVRLGDAVRIGAHTSLLGFNHTMDDPDLEIHQQPLTTKGIAIGDDVWVGSHVVVLDGVTVGDKAVLAAGAVVTKDVPAGAVVGGNPARVIKWRTGPDRPSRRRTDDLAGAVAGFAAAAREQAEVVLDRYRNDVGGLFTNRPGAAPTVRAQCDAVEIADLLLGGPPPWQHATDLAEVLRSWQDPATGLVGELGDDRRPVPPEATILDPSTGYHVLCVGYALDLLGSRFAHPLAVFADASAADVVAGLEGQDWDTGAWAAGHWVDGLATALHWNTRLGVVNGRGTVEALFGWLLRNADPGTGMWGRAGEPEGLLQVVNGYYRATRGTFAQYGLPVPYAERVVDTVLAHSRDVRYFAPARQNACNVLDVAHPLWLTRTSGYRGEDVAALARRLLSDALSHWTPGQGFGFQAPDPTTSSVSATAPSLQGTEMWLAVVWLLADLAGLSDQLGYRPRGIHRPEPAAASWPGPDPRRPGVTGAGG</sequence>
<evidence type="ECO:0000313" key="4">
    <source>
        <dbReference type="EMBL" id="MBO0609810.1"/>
    </source>
</evidence>